<comment type="caution">
    <text evidence="2">The sequence shown here is derived from an EMBL/GenBank/DDBJ whole genome shotgun (WGS) entry which is preliminary data.</text>
</comment>
<dbReference type="InterPro" id="IPR012577">
    <property type="entry name" value="NIPSNAP"/>
</dbReference>
<dbReference type="RefSeq" id="WP_169563018.1">
    <property type="nucleotide sequence ID" value="NZ_JAAXYH010000002.1"/>
</dbReference>
<organism evidence="2 3">
    <name type="scientific">Shewanella salipaludis</name>
    <dbReference type="NCBI Taxonomy" id="2723052"/>
    <lineage>
        <taxon>Bacteria</taxon>
        <taxon>Pseudomonadati</taxon>
        <taxon>Pseudomonadota</taxon>
        <taxon>Gammaproteobacteria</taxon>
        <taxon>Alteromonadales</taxon>
        <taxon>Shewanellaceae</taxon>
        <taxon>Shewanella</taxon>
    </lineage>
</organism>
<proteinExistence type="predicted"/>
<dbReference type="EMBL" id="JAAXYH010000002">
    <property type="protein sequence ID" value="NMH64333.1"/>
    <property type="molecule type" value="Genomic_DNA"/>
</dbReference>
<evidence type="ECO:0000313" key="2">
    <source>
        <dbReference type="EMBL" id="NMH64333.1"/>
    </source>
</evidence>
<dbReference type="InterPro" id="IPR011008">
    <property type="entry name" value="Dimeric_a/b-barrel"/>
</dbReference>
<dbReference type="Gene3D" id="3.30.70.100">
    <property type="match status" value="1"/>
</dbReference>
<reference evidence="2" key="1">
    <citation type="submission" date="2020-04" db="EMBL/GenBank/DDBJ databases">
        <title>Description of Shewanella salipaludis sp. nov., isolated from a salt marsh.</title>
        <authorList>
            <person name="Park S."/>
            <person name="Yoon J.-H."/>
        </authorList>
    </citation>
    <scope>NUCLEOTIDE SEQUENCE</scope>
    <source>
        <strain evidence="2">SHSM-M6</strain>
    </source>
</reference>
<gene>
    <name evidence="2" type="ORF">HC757_04015</name>
</gene>
<keyword evidence="3" id="KW-1185">Reference proteome</keyword>
<dbReference type="AlphaFoldDB" id="A0A972FW34"/>
<sequence length="111" mass="12806">MKITCFIEYQLNPFKIEQFREYAENWGELIPACGGELLGYFLPHEGTNDRAFGLISFDSLADYETYRHRLQTTEAGKANFMLAKQGEFIVSEKRSFLTPVPNTYQRPAQEA</sequence>
<evidence type="ECO:0000259" key="1">
    <source>
        <dbReference type="Pfam" id="PF07978"/>
    </source>
</evidence>
<dbReference type="Proteomes" id="UP000737113">
    <property type="component" value="Unassembled WGS sequence"/>
</dbReference>
<protein>
    <submittedName>
        <fullName evidence="2">NIPSNAP family protein</fullName>
    </submittedName>
</protein>
<dbReference type="SUPFAM" id="SSF54909">
    <property type="entry name" value="Dimeric alpha+beta barrel"/>
    <property type="match status" value="1"/>
</dbReference>
<accession>A0A972FW34</accession>
<feature type="domain" description="NIPSNAP" evidence="1">
    <location>
        <begin position="6"/>
        <end position="101"/>
    </location>
</feature>
<name>A0A972FW34_9GAMM</name>
<evidence type="ECO:0000313" key="3">
    <source>
        <dbReference type="Proteomes" id="UP000737113"/>
    </source>
</evidence>
<dbReference type="Pfam" id="PF07978">
    <property type="entry name" value="NIPSNAP"/>
    <property type="match status" value="1"/>
</dbReference>